<evidence type="ECO:0000256" key="16">
    <source>
        <dbReference type="SAM" id="SignalP"/>
    </source>
</evidence>
<evidence type="ECO:0000256" key="4">
    <source>
        <dbReference type="ARBA" id="ARBA00022723"/>
    </source>
</evidence>
<evidence type="ECO:0000256" key="6">
    <source>
        <dbReference type="ARBA" id="ARBA00023001"/>
    </source>
</evidence>
<evidence type="ECO:0000256" key="8">
    <source>
        <dbReference type="ARBA" id="ARBA00023008"/>
    </source>
</evidence>
<keyword evidence="3" id="KW-0964">Secreted</keyword>
<dbReference type="PANTHER" id="PTHR33353">
    <property type="entry name" value="PUTATIVE (AFU_ORTHOLOGUE AFUA_1G12560)-RELATED"/>
    <property type="match status" value="1"/>
</dbReference>
<evidence type="ECO:0000256" key="12">
    <source>
        <dbReference type="ARBA" id="ARBA00023326"/>
    </source>
</evidence>
<dbReference type="GO" id="GO:0046872">
    <property type="term" value="F:metal ion binding"/>
    <property type="evidence" value="ECO:0007669"/>
    <property type="project" value="UniProtKB-KW"/>
</dbReference>
<dbReference type="InterPro" id="IPR049892">
    <property type="entry name" value="AA9"/>
</dbReference>
<accession>A0A6A6XX02</accession>
<evidence type="ECO:0000256" key="5">
    <source>
        <dbReference type="ARBA" id="ARBA00022729"/>
    </source>
</evidence>
<comment type="similarity">
    <text evidence="13">Belongs to the polysaccharide monooxygenase AA9 family.</text>
</comment>
<keyword evidence="11" id="KW-0119">Carbohydrate metabolism</keyword>
<feature type="chain" id="PRO_5025546820" description="lytic cellulose monooxygenase (C4-dehydrogenating)" evidence="16">
    <location>
        <begin position="20"/>
        <end position="251"/>
    </location>
</feature>
<evidence type="ECO:0000256" key="2">
    <source>
        <dbReference type="ARBA" id="ARBA00004613"/>
    </source>
</evidence>
<dbReference type="PANTHER" id="PTHR33353:SF10">
    <property type="entry name" value="ENDO-BETA-1,4-GLUCANASE D"/>
    <property type="match status" value="1"/>
</dbReference>
<evidence type="ECO:0000256" key="13">
    <source>
        <dbReference type="ARBA" id="ARBA00044502"/>
    </source>
</evidence>
<gene>
    <name evidence="18" type="ORF">K505DRAFT_392616</name>
</gene>
<keyword evidence="12" id="KW-0624">Polysaccharide degradation</keyword>
<dbReference type="GO" id="GO:0030245">
    <property type="term" value="P:cellulose catabolic process"/>
    <property type="evidence" value="ECO:0007669"/>
    <property type="project" value="UniProtKB-KW"/>
</dbReference>
<protein>
    <recommendedName>
        <fullName evidence="15">lytic cellulose monooxygenase (C4-dehydrogenating)</fullName>
        <ecNumber evidence="15">1.14.99.56</ecNumber>
    </recommendedName>
</protein>
<keyword evidence="4" id="KW-0479">Metal-binding</keyword>
<dbReference type="Pfam" id="PF03443">
    <property type="entry name" value="AA9"/>
    <property type="match status" value="1"/>
</dbReference>
<comment type="cofactor">
    <cofactor evidence="1">
        <name>Cu(2+)</name>
        <dbReference type="ChEBI" id="CHEBI:29036"/>
    </cofactor>
</comment>
<dbReference type="Proteomes" id="UP000799757">
    <property type="component" value="Unassembled WGS sequence"/>
</dbReference>
<evidence type="ECO:0000256" key="9">
    <source>
        <dbReference type="ARBA" id="ARBA00023033"/>
    </source>
</evidence>
<proteinExistence type="inferred from homology"/>
<keyword evidence="10" id="KW-1015">Disulfide bond</keyword>
<evidence type="ECO:0000313" key="19">
    <source>
        <dbReference type="Proteomes" id="UP000799757"/>
    </source>
</evidence>
<evidence type="ECO:0000256" key="11">
    <source>
        <dbReference type="ARBA" id="ARBA00023277"/>
    </source>
</evidence>
<keyword evidence="9 18" id="KW-0503">Monooxygenase</keyword>
<dbReference type="AlphaFoldDB" id="A0A6A6XX02"/>
<evidence type="ECO:0000256" key="3">
    <source>
        <dbReference type="ARBA" id="ARBA00022525"/>
    </source>
</evidence>
<reference evidence="18" key="1">
    <citation type="journal article" date="2020" name="Stud. Mycol.">
        <title>101 Dothideomycetes genomes: a test case for predicting lifestyles and emergence of pathogens.</title>
        <authorList>
            <person name="Haridas S."/>
            <person name="Albert R."/>
            <person name="Binder M."/>
            <person name="Bloem J."/>
            <person name="Labutti K."/>
            <person name="Salamov A."/>
            <person name="Andreopoulos B."/>
            <person name="Baker S."/>
            <person name="Barry K."/>
            <person name="Bills G."/>
            <person name="Bluhm B."/>
            <person name="Cannon C."/>
            <person name="Castanera R."/>
            <person name="Culley D."/>
            <person name="Daum C."/>
            <person name="Ezra D."/>
            <person name="Gonzalez J."/>
            <person name="Henrissat B."/>
            <person name="Kuo A."/>
            <person name="Liang C."/>
            <person name="Lipzen A."/>
            <person name="Lutzoni F."/>
            <person name="Magnuson J."/>
            <person name="Mondo S."/>
            <person name="Nolan M."/>
            <person name="Ohm R."/>
            <person name="Pangilinan J."/>
            <person name="Park H.-J."/>
            <person name="Ramirez L."/>
            <person name="Alfaro M."/>
            <person name="Sun H."/>
            <person name="Tritt A."/>
            <person name="Yoshinaga Y."/>
            <person name="Zwiers L.-H."/>
            <person name="Turgeon B."/>
            <person name="Goodwin S."/>
            <person name="Spatafora J."/>
            <person name="Crous P."/>
            <person name="Grigoriev I."/>
        </authorList>
    </citation>
    <scope>NUCLEOTIDE SEQUENCE</scope>
    <source>
        <strain evidence="18">CBS 109.77</strain>
    </source>
</reference>
<evidence type="ECO:0000256" key="1">
    <source>
        <dbReference type="ARBA" id="ARBA00001973"/>
    </source>
</evidence>
<keyword evidence="6" id="KW-0136">Cellulose degradation</keyword>
<name>A0A6A6XX02_9PLEO</name>
<sequence length="251" mass="27404">MKFLAFLFLLTTVTIPVQSHWTYDRIIVNGEVIGEPYQYIRKSNDSNTPLQNVNSTDMRCNSGGDSGIALKTQTLTVSAGSELGFGIAATFGHPGPQQVYLSKAPGKAEEYNGDGDWTKIYTLTYSLNASYGASDGILKWATHKAQTFRFKLPESTPPGEYLLRAEGLALHAAHKANNAQFYVGCAQIRVTGGGEGVLGPMIKFPGGYQWNSTGVLIPEFWSKITNYTAPGPRLWPEGTLEQHVLVGERKP</sequence>
<evidence type="ECO:0000259" key="17">
    <source>
        <dbReference type="Pfam" id="PF03443"/>
    </source>
</evidence>
<keyword evidence="19" id="KW-1185">Reference proteome</keyword>
<comment type="subcellular location">
    <subcellularLocation>
        <location evidence="2">Secreted</location>
    </subcellularLocation>
</comment>
<dbReference type="EMBL" id="MU001741">
    <property type="protein sequence ID" value="KAF2800909.1"/>
    <property type="molecule type" value="Genomic_DNA"/>
</dbReference>
<dbReference type="Gene3D" id="2.70.50.70">
    <property type="match status" value="1"/>
</dbReference>
<dbReference type="CDD" id="cd21175">
    <property type="entry name" value="LPMO_AA9"/>
    <property type="match status" value="1"/>
</dbReference>
<keyword evidence="5 16" id="KW-0732">Signal</keyword>
<evidence type="ECO:0000256" key="14">
    <source>
        <dbReference type="ARBA" id="ARBA00045077"/>
    </source>
</evidence>
<dbReference type="InterPro" id="IPR005103">
    <property type="entry name" value="AA9_LPMO"/>
</dbReference>
<feature type="signal peptide" evidence="16">
    <location>
        <begin position="1"/>
        <end position="19"/>
    </location>
</feature>
<evidence type="ECO:0000256" key="7">
    <source>
        <dbReference type="ARBA" id="ARBA00023002"/>
    </source>
</evidence>
<dbReference type="EC" id="1.14.99.56" evidence="15"/>
<dbReference type="GO" id="GO:0004497">
    <property type="term" value="F:monooxygenase activity"/>
    <property type="evidence" value="ECO:0007669"/>
    <property type="project" value="UniProtKB-KW"/>
</dbReference>
<keyword evidence="7" id="KW-0560">Oxidoreductase</keyword>
<organism evidence="18 19">
    <name type="scientific">Melanomma pulvis-pyrius CBS 109.77</name>
    <dbReference type="NCBI Taxonomy" id="1314802"/>
    <lineage>
        <taxon>Eukaryota</taxon>
        <taxon>Fungi</taxon>
        <taxon>Dikarya</taxon>
        <taxon>Ascomycota</taxon>
        <taxon>Pezizomycotina</taxon>
        <taxon>Dothideomycetes</taxon>
        <taxon>Pleosporomycetidae</taxon>
        <taxon>Pleosporales</taxon>
        <taxon>Melanommataceae</taxon>
        <taxon>Melanomma</taxon>
    </lineage>
</organism>
<evidence type="ECO:0000313" key="18">
    <source>
        <dbReference type="EMBL" id="KAF2800909.1"/>
    </source>
</evidence>
<evidence type="ECO:0000256" key="15">
    <source>
        <dbReference type="ARBA" id="ARBA00047174"/>
    </source>
</evidence>
<keyword evidence="8" id="KW-0186">Copper</keyword>
<dbReference type="GO" id="GO:0005576">
    <property type="term" value="C:extracellular region"/>
    <property type="evidence" value="ECO:0007669"/>
    <property type="project" value="UniProtKB-SubCell"/>
</dbReference>
<dbReference type="OrthoDB" id="6038816at2759"/>
<comment type="catalytic activity">
    <reaction evidence="14">
        <text>[(1-&gt;4)-beta-D-glucosyl]n+m + reduced acceptor + O2 = 4-dehydro-beta-D-glucosyl-[(1-&gt;4)-beta-D-glucosyl]n-1 + [(1-&gt;4)-beta-D-glucosyl]m + acceptor + H2O.</text>
        <dbReference type="EC" id="1.14.99.56"/>
    </reaction>
</comment>
<feature type="domain" description="Auxiliary Activity family 9 catalytic" evidence="17">
    <location>
        <begin position="20"/>
        <end position="217"/>
    </location>
</feature>
<evidence type="ECO:0000256" key="10">
    <source>
        <dbReference type="ARBA" id="ARBA00023157"/>
    </source>
</evidence>